<sequence length="45" mass="5180">LCSIHRAVGTWRQELAWAILKLKGKSLLVAILKLALSAYLYLIWR</sequence>
<proteinExistence type="predicted"/>
<keyword evidence="1" id="KW-0812">Transmembrane</keyword>
<dbReference type="Proteomes" id="UP000593572">
    <property type="component" value="Unassembled WGS sequence"/>
</dbReference>
<dbReference type="AlphaFoldDB" id="A0A7J8L796"/>
<evidence type="ECO:0000313" key="2">
    <source>
        <dbReference type="EMBL" id="MBA0548321.1"/>
    </source>
</evidence>
<comment type="caution">
    <text evidence="2">The sequence shown here is derived from an EMBL/GenBank/DDBJ whole genome shotgun (WGS) entry which is preliminary data.</text>
</comment>
<evidence type="ECO:0000256" key="1">
    <source>
        <dbReference type="SAM" id="Phobius"/>
    </source>
</evidence>
<dbReference type="EMBL" id="JABEZX010000001">
    <property type="protein sequence ID" value="MBA0548321.1"/>
    <property type="molecule type" value="Genomic_DNA"/>
</dbReference>
<accession>A0A7J8L796</accession>
<protein>
    <submittedName>
        <fullName evidence="2">Uncharacterized protein</fullName>
    </submittedName>
</protein>
<feature type="non-terminal residue" evidence="2">
    <location>
        <position position="45"/>
    </location>
</feature>
<keyword evidence="1" id="KW-1133">Transmembrane helix</keyword>
<feature type="transmembrane region" description="Helical" evidence="1">
    <location>
        <begin position="27"/>
        <end position="44"/>
    </location>
</feature>
<reference evidence="2 3" key="1">
    <citation type="journal article" date="2019" name="Genome Biol. Evol.">
        <title>Insights into the evolution of the New World diploid cottons (Gossypium, subgenus Houzingenia) based on genome sequencing.</title>
        <authorList>
            <person name="Grover C.E."/>
            <person name="Arick M.A. 2nd"/>
            <person name="Thrash A."/>
            <person name="Conover J.L."/>
            <person name="Sanders W.S."/>
            <person name="Peterson D.G."/>
            <person name="Frelichowski J.E."/>
            <person name="Scheffler J.A."/>
            <person name="Scheffler B.E."/>
            <person name="Wendel J.F."/>
        </authorList>
    </citation>
    <scope>NUCLEOTIDE SEQUENCE [LARGE SCALE GENOMIC DNA]</scope>
    <source>
        <strain evidence="2">157</strain>
        <tissue evidence="2">Leaf</tissue>
    </source>
</reference>
<gene>
    <name evidence="2" type="ORF">Golob_019429</name>
</gene>
<organism evidence="2 3">
    <name type="scientific">Gossypium lobatum</name>
    <dbReference type="NCBI Taxonomy" id="34289"/>
    <lineage>
        <taxon>Eukaryota</taxon>
        <taxon>Viridiplantae</taxon>
        <taxon>Streptophyta</taxon>
        <taxon>Embryophyta</taxon>
        <taxon>Tracheophyta</taxon>
        <taxon>Spermatophyta</taxon>
        <taxon>Magnoliopsida</taxon>
        <taxon>eudicotyledons</taxon>
        <taxon>Gunneridae</taxon>
        <taxon>Pentapetalae</taxon>
        <taxon>rosids</taxon>
        <taxon>malvids</taxon>
        <taxon>Malvales</taxon>
        <taxon>Malvaceae</taxon>
        <taxon>Malvoideae</taxon>
        <taxon>Gossypium</taxon>
    </lineage>
</organism>
<name>A0A7J8L796_9ROSI</name>
<keyword evidence="1" id="KW-0472">Membrane</keyword>
<keyword evidence="3" id="KW-1185">Reference proteome</keyword>
<evidence type="ECO:0000313" key="3">
    <source>
        <dbReference type="Proteomes" id="UP000593572"/>
    </source>
</evidence>